<feature type="domain" description="VOC" evidence="1">
    <location>
        <begin position="1"/>
        <end position="101"/>
    </location>
</feature>
<proteinExistence type="predicted"/>
<comment type="caution">
    <text evidence="2">The sequence shown here is derived from an EMBL/GenBank/DDBJ whole genome shotgun (WGS) entry which is preliminary data.</text>
</comment>
<sequence length="103" mass="11517">MGYKLFQSFKTGRSWLLGSTYIVLEQSRALSAEDHDRMRPGLNHLAFHAGPQAQVEALVQEAGQHGWRVLYPDLHPYAGGDDHYAAYLENEDGFEVELVAALS</sequence>
<protein>
    <recommendedName>
        <fullName evidence="1">VOC domain-containing protein</fullName>
    </recommendedName>
</protein>
<gene>
    <name evidence="2" type="ORF">Rhe02_12670</name>
</gene>
<dbReference type="Proteomes" id="UP000612899">
    <property type="component" value="Unassembled WGS sequence"/>
</dbReference>
<dbReference type="InterPro" id="IPR029068">
    <property type="entry name" value="Glyas_Bleomycin-R_OHBP_Dase"/>
</dbReference>
<dbReference type="AlphaFoldDB" id="A0A8J3Q4Q4"/>
<dbReference type="Gene3D" id="3.10.180.10">
    <property type="entry name" value="2,3-Dihydroxybiphenyl 1,2-Dioxygenase, domain 1"/>
    <property type="match status" value="1"/>
</dbReference>
<name>A0A8J3Q4Q4_9ACTN</name>
<evidence type="ECO:0000259" key="1">
    <source>
        <dbReference type="PROSITE" id="PS51819"/>
    </source>
</evidence>
<dbReference type="SUPFAM" id="SSF54593">
    <property type="entry name" value="Glyoxalase/Bleomycin resistance protein/Dihydroxybiphenyl dioxygenase"/>
    <property type="match status" value="1"/>
</dbReference>
<organism evidence="2 3">
    <name type="scientific">Rhizocola hellebori</name>
    <dbReference type="NCBI Taxonomy" id="1392758"/>
    <lineage>
        <taxon>Bacteria</taxon>
        <taxon>Bacillati</taxon>
        <taxon>Actinomycetota</taxon>
        <taxon>Actinomycetes</taxon>
        <taxon>Micromonosporales</taxon>
        <taxon>Micromonosporaceae</taxon>
        <taxon>Rhizocola</taxon>
    </lineage>
</organism>
<dbReference type="PROSITE" id="PS51819">
    <property type="entry name" value="VOC"/>
    <property type="match status" value="1"/>
</dbReference>
<evidence type="ECO:0000313" key="2">
    <source>
        <dbReference type="EMBL" id="GIH03200.1"/>
    </source>
</evidence>
<dbReference type="EMBL" id="BONY01000006">
    <property type="protein sequence ID" value="GIH03200.1"/>
    <property type="molecule type" value="Genomic_DNA"/>
</dbReference>
<evidence type="ECO:0000313" key="3">
    <source>
        <dbReference type="Proteomes" id="UP000612899"/>
    </source>
</evidence>
<reference evidence="2" key="1">
    <citation type="submission" date="2021-01" db="EMBL/GenBank/DDBJ databases">
        <title>Whole genome shotgun sequence of Rhizocola hellebori NBRC 109834.</title>
        <authorList>
            <person name="Komaki H."/>
            <person name="Tamura T."/>
        </authorList>
    </citation>
    <scope>NUCLEOTIDE SEQUENCE</scope>
    <source>
        <strain evidence="2">NBRC 109834</strain>
    </source>
</reference>
<accession>A0A8J3Q4Q4</accession>
<dbReference type="InterPro" id="IPR037523">
    <property type="entry name" value="VOC_core"/>
</dbReference>
<keyword evidence="3" id="KW-1185">Reference proteome</keyword>